<comment type="caution">
    <text evidence="1">The sequence shown here is derived from an EMBL/GenBank/DDBJ whole genome shotgun (WGS) entry which is preliminary data.</text>
</comment>
<evidence type="ECO:0008006" key="3">
    <source>
        <dbReference type="Google" id="ProtNLM"/>
    </source>
</evidence>
<dbReference type="Proteomes" id="UP000186313">
    <property type="component" value="Unassembled WGS sequence"/>
</dbReference>
<dbReference type="OrthoDB" id="9052589at2"/>
<evidence type="ECO:0000313" key="2">
    <source>
        <dbReference type="Proteomes" id="UP000186313"/>
    </source>
</evidence>
<sequence>MAIPVKDIKILWGKAGGRCSKPGCGIDCIQFTDGNEATLIGEMAHIIANKPDGPRGIAGGGDDTYENLILLCPTHHTEIDKSPDGTFTVEEIHRWKSEHEAAIEAAFAIQKFESKKDMANAIKRLLVRNKRVWENYGPESEEAKKNPMSNMVELWNLRKLDTIVPNNRAIAKIIEDNEDLIDVDDLDACYQFVEHAKGFERNCYEKTEGVKRFPTDFQEVIDRYGEL</sequence>
<dbReference type="InterPro" id="IPR003615">
    <property type="entry name" value="HNH_nuc"/>
</dbReference>
<name>A0A1Q9HRR1_9VIBR</name>
<dbReference type="AlphaFoldDB" id="A0A1Q9HRR1"/>
<reference evidence="1 2" key="1">
    <citation type="submission" date="2016-09" db="EMBL/GenBank/DDBJ databases">
        <title>Genomic Taxonomy of the Vibrionaceae.</title>
        <authorList>
            <person name="Gonzalez-Castillo A."/>
            <person name="Gomez-Gil B."/>
            <person name="Enciso-Ibarra K."/>
        </authorList>
    </citation>
    <scope>NUCLEOTIDE SEQUENCE [LARGE SCALE GENOMIC DNA]</scope>
    <source>
        <strain evidence="1 2">CAIM 703</strain>
    </source>
</reference>
<gene>
    <name evidence="1" type="ORF">BIY22_03440</name>
</gene>
<organism evidence="1 2">
    <name type="scientific">Vibrio panuliri</name>
    <dbReference type="NCBI Taxonomy" id="1381081"/>
    <lineage>
        <taxon>Bacteria</taxon>
        <taxon>Pseudomonadati</taxon>
        <taxon>Pseudomonadota</taxon>
        <taxon>Gammaproteobacteria</taxon>
        <taxon>Vibrionales</taxon>
        <taxon>Vibrionaceae</taxon>
        <taxon>Vibrio</taxon>
    </lineage>
</organism>
<protein>
    <recommendedName>
        <fullName evidence="3">HNH nuclease domain-containing protein</fullName>
    </recommendedName>
</protein>
<accession>A0A1Q9HRR1</accession>
<dbReference type="STRING" id="1381081.BIY22_03440"/>
<proteinExistence type="predicted"/>
<dbReference type="CDD" id="cd00085">
    <property type="entry name" value="HNHc"/>
    <property type="match status" value="1"/>
</dbReference>
<evidence type="ECO:0000313" key="1">
    <source>
        <dbReference type="EMBL" id="OLQ93559.1"/>
    </source>
</evidence>
<dbReference type="RefSeq" id="WP_075706189.1">
    <property type="nucleotide sequence ID" value="NZ_MJMJ01000001.1"/>
</dbReference>
<dbReference type="EMBL" id="MJMJ01000001">
    <property type="protein sequence ID" value="OLQ93559.1"/>
    <property type="molecule type" value="Genomic_DNA"/>
</dbReference>